<keyword evidence="9" id="KW-1185">Reference proteome</keyword>
<dbReference type="Proteomes" id="UP000510682">
    <property type="component" value="Chromosome"/>
</dbReference>
<dbReference type="InterPro" id="IPR001753">
    <property type="entry name" value="Enoyl-CoA_hydra/iso"/>
</dbReference>
<comment type="similarity">
    <text evidence="2 7">Belongs to the enoyl-CoA hydratase/isomerase family.</text>
</comment>
<dbReference type="KEGG" id="mgor:H0P51_07380"/>
<dbReference type="PANTHER" id="PTHR43802:SF1">
    <property type="entry name" value="IP11341P-RELATED"/>
    <property type="match status" value="1"/>
</dbReference>
<proteinExistence type="inferred from homology"/>
<sequence length="255" mass="27421">MDYVELERCGMLGVIRLNRPKALNAVNEAMSEQLAAALDEFESNDCMQVGVLTSSGSAFCAGADLRALADLGMDVSADRGGFFGAFVCQERTKPMVAAVEGAAVGGGFELVLACDLVVASTTARFSLPDVRRCLVAGAGGVLRLSEFLPRNVALDLLLTCRFLEAQEASRWGLVNRLVEPGHAEEVALELAREVSRGAPLALRATRRLFDLATRGDDEPIWQETDEALVSLTRTTDFQEGVSAFLAKRVPAWLGR</sequence>
<reference evidence="8" key="1">
    <citation type="submission" date="2020-07" db="EMBL/GenBank/DDBJ databases">
        <title>Description of Mycobacterium gordonae subsp. intergordonae subsp.nov. and Mycobacterium gordonae subsp. gordonae subsp. nov.</title>
        <authorList>
            <person name="Huang H."/>
        </authorList>
    </citation>
    <scope>NUCLEOTIDE SEQUENCE [LARGE SCALE GENOMIC DNA]</scope>
    <source>
        <strain evidence="8">24T</strain>
    </source>
</reference>
<evidence type="ECO:0000256" key="2">
    <source>
        <dbReference type="ARBA" id="ARBA00005254"/>
    </source>
</evidence>
<dbReference type="InterPro" id="IPR018376">
    <property type="entry name" value="Enoyl-CoA_hyd/isom_CS"/>
</dbReference>
<comment type="catalytic activity">
    <reaction evidence="6">
        <text>a 4-saturated-(3S)-3-hydroxyacyl-CoA = a (3E)-enoyl-CoA + H2O</text>
        <dbReference type="Rhea" id="RHEA:20724"/>
        <dbReference type="ChEBI" id="CHEBI:15377"/>
        <dbReference type="ChEBI" id="CHEBI:58521"/>
        <dbReference type="ChEBI" id="CHEBI:137480"/>
        <dbReference type="EC" id="4.2.1.17"/>
    </reaction>
</comment>
<accession>A0A7D6E077</accession>
<evidence type="ECO:0000313" key="9">
    <source>
        <dbReference type="Proteomes" id="UP000510682"/>
    </source>
</evidence>
<dbReference type="GO" id="GO:0006631">
    <property type="term" value="P:fatty acid metabolic process"/>
    <property type="evidence" value="ECO:0007669"/>
    <property type="project" value="UniProtKB-KW"/>
</dbReference>
<dbReference type="SUPFAM" id="SSF52096">
    <property type="entry name" value="ClpP/crotonase"/>
    <property type="match status" value="1"/>
</dbReference>
<comment type="function">
    <text evidence="1">Could possibly oxidize fatty acids using specific components.</text>
</comment>
<dbReference type="Gene3D" id="3.90.226.10">
    <property type="entry name" value="2-enoyl-CoA Hydratase, Chain A, domain 1"/>
    <property type="match status" value="1"/>
</dbReference>
<evidence type="ECO:0000256" key="6">
    <source>
        <dbReference type="ARBA" id="ARBA00023717"/>
    </source>
</evidence>
<dbReference type="RefSeq" id="WP_180917313.1">
    <property type="nucleotide sequence ID" value="NZ_CP059165.1"/>
</dbReference>
<evidence type="ECO:0000256" key="4">
    <source>
        <dbReference type="ARBA" id="ARBA00023098"/>
    </source>
</evidence>
<evidence type="ECO:0000313" key="8">
    <source>
        <dbReference type="EMBL" id="QLL08728.1"/>
    </source>
</evidence>
<dbReference type="GO" id="GO:0016853">
    <property type="term" value="F:isomerase activity"/>
    <property type="evidence" value="ECO:0007669"/>
    <property type="project" value="UniProtKB-KW"/>
</dbReference>
<keyword evidence="3" id="KW-0276">Fatty acid metabolism</keyword>
<dbReference type="GO" id="GO:0004300">
    <property type="term" value="F:enoyl-CoA hydratase activity"/>
    <property type="evidence" value="ECO:0007669"/>
    <property type="project" value="UniProtKB-EC"/>
</dbReference>
<keyword evidence="4" id="KW-0443">Lipid metabolism</keyword>
<dbReference type="Gene3D" id="1.10.12.10">
    <property type="entry name" value="Lyase 2-enoyl-coa Hydratase, Chain A, domain 2"/>
    <property type="match status" value="1"/>
</dbReference>
<comment type="catalytic activity">
    <reaction evidence="5">
        <text>a (3S)-3-hydroxyacyl-CoA = a (2E)-enoyl-CoA + H2O</text>
        <dbReference type="Rhea" id="RHEA:16105"/>
        <dbReference type="ChEBI" id="CHEBI:15377"/>
        <dbReference type="ChEBI" id="CHEBI:57318"/>
        <dbReference type="ChEBI" id="CHEBI:58856"/>
        <dbReference type="EC" id="4.2.1.17"/>
    </reaction>
</comment>
<evidence type="ECO:0000256" key="3">
    <source>
        <dbReference type="ARBA" id="ARBA00022832"/>
    </source>
</evidence>
<dbReference type="PANTHER" id="PTHR43802">
    <property type="entry name" value="ENOYL-COA HYDRATASE"/>
    <property type="match status" value="1"/>
</dbReference>
<organism evidence="8 9">
    <name type="scientific">Mycobacterium vicinigordonae</name>
    <dbReference type="NCBI Taxonomy" id="1719132"/>
    <lineage>
        <taxon>Bacteria</taxon>
        <taxon>Bacillati</taxon>
        <taxon>Actinomycetota</taxon>
        <taxon>Actinomycetes</taxon>
        <taxon>Mycobacteriales</taxon>
        <taxon>Mycobacteriaceae</taxon>
        <taxon>Mycobacterium</taxon>
    </lineage>
</organism>
<evidence type="ECO:0000256" key="7">
    <source>
        <dbReference type="RuleBase" id="RU003707"/>
    </source>
</evidence>
<keyword evidence="8" id="KW-0413">Isomerase</keyword>
<reference evidence="8" key="2">
    <citation type="submission" date="2020-07" db="EMBL/GenBank/DDBJ databases">
        <authorList>
            <person name="Yu X."/>
        </authorList>
    </citation>
    <scope>NUCLEOTIDE SEQUENCE [LARGE SCALE GENOMIC DNA]</scope>
    <source>
        <strain evidence="8">24T</strain>
    </source>
</reference>
<dbReference type="Pfam" id="PF00378">
    <property type="entry name" value="ECH_1"/>
    <property type="match status" value="1"/>
</dbReference>
<dbReference type="CDD" id="cd06558">
    <property type="entry name" value="crotonase-like"/>
    <property type="match status" value="1"/>
</dbReference>
<evidence type="ECO:0000256" key="1">
    <source>
        <dbReference type="ARBA" id="ARBA00002994"/>
    </source>
</evidence>
<gene>
    <name evidence="8" type="ORF">H0P51_07380</name>
</gene>
<evidence type="ECO:0000256" key="5">
    <source>
        <dbReference type="ARBA" id="ARBA00023709"/>
    </source>
</evidence>
<dbReference type="EMBL" id="CP059165">
    <property type="protein sequence ID" value="QLL08728.1"/>
    <property type="molecule type" value="Genomic_DNA"/>
</dbReference>
<protein>
    <submittedName>
        <fullName evidence="8">Enoyl-CoA hydratase/isomerase family protein</fullName>
    </submittedName>
</protein>
<dbReference type="PROSITE" id="PS00166">
    <property type="entry name" value="ENOYL_COA_HYDRATASE"/>
    <property type="match status" value="1"/>
</dbReference>
<dbReference type="InterPro" id="IPR029045">
    <property type="entry name" value="ClpP/crotonase-like_dom_sf"/>
</dbReference>
<dbReference type="AlphaFoldDB" id="A0A7D6E077"/>
<dbReference type="InterPro" id="IPR014748">
    <property type="entry name" value="Enoyl-CoA_hydra_C"/>
</dbReference>
<name>A0A7D6E077_9MYCO</name>